<dbReference type="EMBL" id="MU004234">
    <property type="protein sequence ID" value="KAF2669821.1"/>
    <property type="molecule type" value="Genomic_DNA"/>
</dbReference>
<dbReference type="AlphaFoldDB" id="A0A6A6UE47"/>
<protein>
    <recommendedName>
        <fullName evidence="4">BTB domain-containing protein</fullName>
    </recommendedName>
</protein>
<evidence type="ECO:0008006" key="4">
    <source>
        <dbReference type="Google" id="ProtNLM"/>
    </source>
</evidence>
<feature type="compositionally biased region" description="Low complexity" evidence="1">
    <location>
        <begin position="121"/>
        <end position="133"/>
    </location>
</feature>
<feature type="region of interest" description="Disordered" evidence="1">
    <location>
        <begin position="100"/>
        <end position="143"/>
    </location>
</feature>
<keyword evidence="3" id="KW-1185">Reference proteome</keyword>
<evidence type="ECO:0000313" key="3">
    <source>
        <dbReference type="Proteomes" id="UP000799302"/>
    </source>
</evidence>
<dbReference type="Proteomes" id="UP000799302">
    <property type="component" value="Unassembled WGS sequence"/>
</dbReference>
<dbReference type="OrthoDB" id="9997739at2759"/>
<evidence type="ECO:0000313" key="2">
    <source>
        <dbReference type="EMBL" id="KAF2669821.1"/>
    </source>
</evidence>
<proteinExistence type="predicted"/>
<reference evidence="2" key="1">
    <citation type="journal article" date="2020" name="Stud. Mycol.">
        <title>101 Dothideomycetes genomes: a test case for predicting lifestyles and emergence of pathogens.</title>
        <authorList>
            <person name="Haridas S."/>
            <person name="Albert R."/>
            <person name="Binder M."/>
            <person name="Bloem J."/>
            <person name="Labutti K."/>
            <person name="Salamov A."/>
            <person name="Andreopoulos B."/>
            <person name="Baker S."/>
            <person name="Barry K."/>
            <person name="Bills G."/>
            <person name="Bluhm B."/>
            <person name="Cannon C."/>
            <person name="Castanera R."/>
            <person name="Culley D."/>
            <person name="Daum C."/>
            <person name="Ezra D."/>
            <person name="Gonzalez J."/>
            <person name="Henrissat B."/>
            <person name="Kuo A."/>
            <person name="Liang C."/>
            <person name="Lipzen A."/>
            <person name="Lutzoni F."/>
            <person name="Magnuson J."/>
            <person name="Mondo S."/>
            <person name="Nolan M."/>
            <person name="Ohm R."/>
            <person name="Pangilinan J."/>
            <person name="Park H.-J."/>
            <person name="Ramirez L."/>
            <person name="Alfaro M."/>
            <person name="Sun H."/>
            <person name="Tritt A."/>
            <person name="Yoshinaga Y."/>
            <person name="Zwiers L.-H."/>
            <person name="Turgeon B."/>
            <person name="Goodwin S."/>
            <person name="Spatafora J."/>
            <person name="Crous P."/>
            <person name="Grigoriev I."/>
        </authorList>
    </citation>
    <scope>NUCLEOTIDE SEQUENCE</scope>
    <source>
        <strain evidence="2">CBS 115976</strain>
    </source>
</reference>
<accession>A0A6A6UE47</accession>
<gene>
    <name evidence="2" type="ORF">BT63DRAFT_469451</name>
</gene>
<name>A0A6A6UE47_9PEZI</name>
<organism evidence="2 3">
    <name type="scientific">Microthyrium microscopicum</name>
    <dbReference type="NCBI Taxonomy" id="703497"/>
    <lineage>
        <taxon>Eukaryota</taxon>
        <taxon>Fungi</taxon>
        <taxon>Dikarya</taxon>
        <taxon>Ascomycota</taxon>
        <taxon>Pezizomycotina</taxon>
        <taxon>Dothideomycetes</taxon>
        <taxon>Dothideomycetes incertae sedis</taxon>
        <taxon>Microthyriales</taxon>
        <taxon>Microthyriaceae</taxon>
        <taxon>Microthyrium</taxon>
    </lineage>
</organism>
<sequence>MTGTGSPSPAKLESVHGNAHWEQLKKILKSDIQIFIVGQSQTPYDIHTEALTGLSPEIKTLVSENAEDNVVKWCWMPEEDFLRLVSYGYSGDFDCPPTKFTTKGIKTSPTRKGTPSATLTAASPSRSASVRSPNKSSPTGQTVQSLPIVSVTAGPASSKIDMSVVSSYARLYFFACKHNITALKYLTAYKIETILMARQIKAKDANGIKELLGFMMYVFQETTAEAEQLLRKIAMRYMGNNITVVANSPQFAEAMVKGGEFARAFWIEFQPHVVRAQSDT</sequence>
<feature type="compositionally biased region" description="Polar residues" evidence="1">
    <location>
        <begin position="100"/>
        <end position="120"/>
    </location>
</feature>
<evidence type="ECO:0000256" key="1">
    <source>
        <dbReference type="SAM" id="MobiDB-lite"/>
    </source>
</evidence>
<feature type="compositionally biased region" description="Polar residues" evidence="1">
    <location>
        <begin position="134"/>
        <end position="143"/>
    </location>
</feature>